<dbReference type="AlphaFoldDB" id="A0AA35IW45"/>
<name>A0AA35IW45_SACMI</name>
<evidence type="ECO:0000256" key="11">
    <source>
        <dbReference type="ARBA" id="ARBA00048048"/>
    </source>
</evidence>
<comment type="catalytic activity">
    <reaction evidence="11 12">
        <text>L-cysteinyl-[protein] + hexadecanoyl-CoA = S-hexadecanoyl-L-cysteinyl-[protein] + CoA</text>
        <dbReference type="Rhea" id="RHEA:36683"/>
        <dbReference type="Rhea" id="RHEA-COMP:10131"/>
        <dbReference type="Rhea" id="RHEA-COMP:11032"/>
        <dbReference type="ChEBI" id="CHEBI:29950"/>
        <dbReference type="ChEBI" id="CHEBI:57287"/>
        <dbReference type="ChEBI" id="CHEBI:57379"/>
        <dbReference type="ChEBI" id="CHEBI:74151"/>
        <dbReference type="EC" id="2.3.1.225"/>
    </reaction>
</comment>
<keyword evidence="5 12" id="KW-1133">Transmembrane helix</keyword>
<dbReference type="InterPro" id="IPR039859">
    <property type="entry name" value="PFA4/ZDH16/20/ERF2-like"/>
</dbReference>
<evidence type="ECO:0000256" key="1">
    <source>
        <dbReference type="ARBA" id="ARBA00004477"/>
    </source>
</evidence>
<dbReference type="GO" id="GO:0006612">
    <property type="term" value="P:protein targeting to membrane"/>
    <property type="evidence" value="ECO:0007669"/>
    <property type="project" value="TreeGrafter"/>
</dbReference>
<evidence type="ECO:0000256" key="3">
    <source>
        <dbReference type="ARBA" id="ARBA00022692"/>
    </source>
</evidence>
<reference evidence="14" key="1">
    <citation type="submission" date="2022-10" db="EMBL/GenBank/DDBJ databases">
        <authorList>
            <person name="Byrne P K."/>
        </authorList>
    </citation>
    <scope>NUCLEOTIDE SEQUENCE</scope>
    <source>
        <strain evidence="14">IFO1815</strain>
    </source>
</reference>
<evidence type="ECO:0000256" key="9">
    <source>
        <dbReference type="ARBA" id="ARBA00023315"/>
    </source>
</evidence>
<feature type="transmembrane region" description="Helical" evidence="12">
    <location>
        <begin position="179"/>
        <end position="199"/>
    </location>
</feature>
<evidence type="ECO:0000259" key="13">
    <source>
        <dbReference type="Pfam" id="PF01529"/>
    </source>
</evidence>
<dbReference type="Pfam" id="PF01529">
    <property type="entry name" value="DHHC"/>
    <property type="match status" value="1"/>
</dbReference>
<comment type="domain">
    <text evidence="12">The DHHC domain is required for palmitoyltransferase activity.</text>
</comment>
<feature type="transmembrane region" description="Helical" evidence="12">
    <location>
        <begin position="87"/>
        <end position="106"/>
    </location>
</feature>
<comment type="subcellular location">
    <subcellularLocation>
        <location evidence="1">Endoplasmic reticulum membrane</location>
        <topology evidence="1">Multi-pass membrane protein</topology>
    </subcellularLocation>
</comment>
<keyword evidence="9 12" id="KW-0012">Acyltransferase</keyword>
<evidence type="ECO:0000256" key="7">
    <source>
        <dbReference type="ARBA" id="ARBA00023139"/>
    </source>
</evidence>
<dbReference type="RefSeq" id="XP_056081123.1">
    <property type="nucleotide sequence ID" value="XM_056226893.1"/>
</dbReference>
<evidence type="ECO:0000256" key="6">
    <source>
        <dbReference type="ARBA" id="ARBA00023136"/>
    </source>
</evidence>
<keyword evidence="8" id="KW-0449">Lipoprotein</keyword>
<gene>
    <name evidence="14" type="primary">SMKI04G3470</name>
    <name evidence="14" type="ORF">SMKI_04G3470</name>
</gene>
<evidence type="ECO:0000256" key="4">
    <source>
        <dbReference type="ARBA" id="ARBA00022824"/>
    </source>
</evidence>
<dbReference type="PANTHER" id="PTHR22883:SF489">
    <property type="entry name" value="PALMITOYLTRANSFERASE SWF1"/>
    <property type="match status" value="1"/>
</dbReference>
<dbReference type="GO" id="GO:0019706">
    <property type="term" value="F:protein-cysteine S-palmitoyltransferase activity"/>
    <property type="evidence" value="ECO:0007669"/>
    <property type="project" value="UniProtKB-EC"/>
</dbReference>
<keyword evidence="15" id="KW-1185">Reference proteome</keyword>
<keyword evidence="7" id="KW-0564">Palmitate</keyword>
<proteinExistence type="inferred from homology"/>
<dbReference type="PROSITE" id="PS50216">
    <property type="entry name" value="DHHC"/>
    <property type="match status" value="1"/>
</dbReference>
<dbReference type="EC" id="2.3.1.225" evidence="12"/>
<sequence length="335" mass="39307">MSWNVLFVLLVGVVVLILLSPVFKSTWPFSTFYRNVFQPFIADDQKYRWKFHLVPIFYTLIYLYLVYTYHTRVEWLVRSELFLCERILVVPIITLAPIACGILVMVTKAEDSYHHKPGSTEKYPYDYLLYYPVVKCSTCHIIKPARSKHCSICNRCILVADHHCIWVNNCIGKGNYLQFYLFLISNIFSLLYAFLRLWCISLNSKTALPRAVLTLTILCGCFTIICIIFTYLQLTIVREGMTTNEQDKWYTIQEYMREGKLVRSLNDNCQSWFLKLTEDDTTKLTQDQHATFYSTNAYDHKQYNLAHYITIKDASEISNIYDKGTFLANFTDLIQ</sequence>
<feature type="transmembrane region" description="Helical" evidence="12">
    <location>
        <begin position="48"/>
        <end position="67"/>
    </location>
</feature>
<dbReference type="PANTHER" id="PTHR22883">
    <property type="entry name" value="ZINC FINGER DHHC DOMAIN CONTAINING PROTEIN"/>
    <property type="match status" value="1"/>
</dbReference>
<dbReference type="InterPro" id="IPR001594">
    <property type="entry name" value="Palmitoyltrfase_DHHC"/>
</dbReference>
<evidence type="ECO:0000256" key="12">
    <source>
        <dbReference type="RuleBase" id="RU079119"/>
    </source>
</evidence>
<keyword evidence="6 12" id="KW-0472">Membrane</keyword>
<dbReference type="EMBL" id="OX365760">
    <property type="protein sequence ID" value="CAI4038008.1"/>
    <property type="molecule type" value="Genomic_DNA"/>
</dbReference>
<protein>
    <recommendedName>
        <fullName evidence="12">Palmitoyltransferase</fullName>
        <ecNumber evidence="12">2.3.1.225</ecNumber>
    </recommendedName>
</protein>
<evidence type="ECO:0000256" key="2">
    <source>
        <dbReference type="ARBA" id="ARBA00022679"/>
    </source>
</evidence>
<accession>A0AA35IW45</accession>
<dbReference type="GeneID" id="80917219"/>
<dbReference type="GO" id="GO:0005789">
    <property type="term" value="C:endoplasmic reticulum membrane"/>
    <property type="evidence" value="ECO:0007669"/>
    <property type="project" value="UniProtKB-SubCell"/>
</dbReference>
<evidence type="ECO:0000256" key="10">
    <source>
        <dbReference type="ARBA" id="ARBA00038463"/>
    </source>
</evidence>
<keyword evidence="3 12" id="KW-0812">Transmembrane</keyword>
<comment type="similarity">
    <text evidence="10">Belongs to the DHHC palmitoyltransferase family. SWF1 subfamily.</text>
</comment>
<keyword evidence="2 12" id="KW-0808">Transferase</keyword>
<organism evidence="14 15">
    <name type="scientific">Saccharomyces mikatae IFO 1815</name>
    <dbReference type="NCBI Taxonomy" id="226126"/>
    <lineage>
        <taxon>Eukaryota</taxon>
        <taxon>Fungi</taxon>
        <taxon>Dikarya</taxon>
        <taxon>Ascomycota</taxon>
        <taxon>Saccharomycotina</taxon>
        <taxon>Saccharomycetes</taxon>
        <taxon>Saccharomycetales</taxon>
        <taxon>Saccharomycetaceae</taxon>
        <taxon>Saccharomyces</taxon>
    </lineage>
</organism>
<feature type="domain" description="Palmitoyltransferase DHHC" evidence="13">
    <location>
        <begin position="135"/>
        <end position="249"/>
    </location>
</feature>
<evidence type="ECO:0000256" key="8">
    <source>
        <dbReference type="ARBA" id="ARBA00023288"/>
    </source>
</evidence>
<evidence type="ECO:0000256" key="5">
    <source>
        <dbReference type="ARBA" id="ARBA00022989"/>
    </source>
</evidence>
<dbReference type="Proteomes" id="UP001161438">
    <property type="component" value="Chromosome 4"/>
</dbReference>
<evidence type="ECO:0000313" key="15">
    <source>
        <dbReference type="Proteomes" id="UP001161438"/>
    </source>
</evidence>
<dbReference type="GO" id="GO:0005794">
    <property type="term" value="C:Golgi apparatus"/>
    <property type="evidence" value="ECO:0007669"/>
    <property type="project" value="TreeGrafter"/>
</dbReference>
<evidence type="ECO:0000313" key="14">
    <source>
        <dbReference type="EMBL" id="CAI4038008.1"/>
    </source>
</evidence>
<keyword evidence="4" id="KW-0256">Endoplasmic reticulum</keyword>
<feature type="transmembrane region" description="Helical" evidence="12">
    <location>
        <begin position="211"/>
        <end position="232"/>
    </location>
</feature>